<protein>
    <submittedName>
        <fullName evidence="1">Uncharacterized protein</fullName>
    </submittedName>
</protein>
<reference evidence="1 2" key="1">
    <citation type="submission" date="2013-02" db="EMBL/GenBank/DDBJ databases">
        <title>The Genome Sequence of Acinetobacter bereziniae NIPH 3.</title>
        <authorList>
            <consortium name="The Broad Institute Genome Sequencing Platform"/>
            <consortium name="The Broad Institute Genome Sequencing Center for Infectious Disease"/>
            <person name="Cerqueira G."/>
            <person name="Feldgarden M."/>
            <person name="Courvalin P."/>
            <person name="Perichon B."/>
            <person name="Grillot-Courvalin C."/>
            <person name="Clermont D."/>
            <person name="Rocha E."/>
            <person name="Yoon E.-J."/>
            <person name="Nemec A."/>
            <person name="Walker B."/>
            <person name="Young S.K."/>
            <person name="Zeng Q."/>
            <person name="Gargeya S."/>
            <person name="Fitzgerald M."/>
            <person name="Haas B."/>
            <person name="Abouelleil A."/>
            <person name="Alvarado L."/>
            <person name="Arachchi H.M."/>
            <person name="Berlin A.M."/>
            <person name="Chapman S.B."/>
            <person name="Dewar J."/>
            <person name="Goldberg J."/>
            <person name="Griggs A."/>
            <person name="Gujja S."/>
            <person name="Hansen M."/>
            <person name="Howarth C."/>
            <person name="Imamovic A."/>
            <person name="Larimer J."/>
            <person name="McCowan C."/>
            <person name="Murphy C."/>
            <person name="Neiman D."/>
            <person name="Pearson M."/>
            <person name="Priest M."/>
            <person name="Roberts A."/>
            <person name="Saif S."/>
            <person name="Shea T."/>
            <person name="Sisk P."/>
            <person name="Sykes S."/>
            <person name="Wortman J."/>
            <person name="Nusbaum C."/>
            <person name="Birren B."/>
        </authorList>
    </citation>
    <scope>NUCLEOTIDE SEQUENCE [LARGE SCALE GENOMIC DNA]</scope>
    <source>
        <strain evidence="1 2">NIPH 3</strain>
    </source>
</reference>
<name>N8YNV2_ACIBZ</name>
<proteinExistence type="predicted"/>
<accession>N8YNV2</accession>
<comment type="caution">
    <text evidence="1">The sequence shown here is derived from an EMBL/GenBank/DDBJ whole genome shotgun (WGS) entry which is preliminary data.</text>
</comment>
<dbReference type="PATRIC" id="fig|1217651.3.peg.3034"/>
<evidence type="ECO:0000313" key="1">
    <source>
        <dbReference type="EMBL" id="ENV20940.1"/>
    </source>
</evidence>
<dbReference type="RefSeq" id="WP_004831618.1">
    <property type="nucleotide sequence ID" value="NZ_KB849468.1"/>
</dbReference>
<sequence>MSITLKNNEKIFNEIIDIANNFDKDNENYLLAYSYFLNFFKKIDTIELDHIVIGISFTYSWMPTILKEIDLKNADDLVVIFNRIKKGNIITAKELLILKDSFNSSLVGTSKLLHFINPEQYAIWDSRVFRFLSRKEPHNYRLQDPKIYLQYLDLLENLKAEDTFAKFYKLMVDKVGYKISGYRALELAFFKGGESKKSAKLI</sequence>
<dbReference type="AlphaFoldDB" id="N8YNV2"/>
<gene>
    <name evidence="1" type="ORF">F963_03071</name>
</gene>
<evidence type="ECO:0000313" key="2">
    <source>
        <dbReference type="Proteomes" id="UP000013270"/>
    </source>
</evidence>
<dbReference type="Proteomes" id="UP000013270">
    <property type="component" value="Unassembled WGS sequence"/>
</dbReference>
<dbReference type="EMBL" id="APPK01000045">
    <property type="protein sequence ID" value="ENV20940.1"/>
    <property type="molecule type" value="Genomic_DNA"/>
</dbReference>
<dbReference type="HOGENOM" id="CLU_117048_0_0_6"/>
<organism evidence="1 2">
    <name type="scientific">Acinetobacter bereziniae NIPH 3</name>
    <dbReference type="NCBI Taxonomy" id="1217651"/>
    <lineage>
        <taxon>Bacteria</taxon>
        <taxon>Pseudomonadati</taxon>
        <taxon>Pseudomonadota</taxon>
        <taxon>Gammaproteobacteria</taxon>
        <taxon>Moraxellales</taxon>
        <taxon>Moraxellaceae</taxon>
        <taxon>Acinetobacter</taxon>
    </lineage>
</organism>